<evidence type="ECO:0000313" key="10">
    <source>
        <dbReference type="EMBL" id="KYO66678.1"/>
    </source>
</evidence>
<keyword evidence="7" id="KW-0133">Cell shape</keyword>
<dbReference type="PROSITE" id="PS01348">
    <property type="entry name" value="MRAY_2"/>
    <property type="match status" value="1"/>
</dbReference>
<protein>
    <recommendedName>
        <fullName evidence="7 8">Phospho-N-acetylmuramoyl-pentapeptide-transferase</fullName>
        <ecNumber evidence="7 8">2.7.8.13</ecNumber>
    </recommendedName>
    <alternativeName>
        <fullName evidence="7">UDP-MurNAc-pentapeptide phosphotransferase</fullName>
    </alternativeName>
</protein>
<dbReference type="PANTHER" id="PTHR22926">
    <property type="entry name" value="PHOSPHO-N-ACETYLMURAMOYL-PENTAPEPTIDE-TRANSFERASE"/>
    <property type="match status" value="1"/>
</dbReference>
<dbReference type="PROSITE" id="PS01347">
    <property type="entry name" value="MRAY_1"/>
    <property type="match status" value="1"/>
</dbReference>
<comment type="cofactor">
    <cofactor evidence="7 9">
        <name>Mg(2+)</name>
        <dbReference type="ChEBI" id="CHEBI:18420"/>
    </cofactor>
</comment>
<dbReference type="UniPathway" id="UPA00219"/>
<keyword evidence="7" id="KW-0131">Cell cycle</keyword>
<dbReference type="CDD" id="cd06852">
    <property type="entry name" value="GT_MraY"/>
    <property type="match status" value="1"/>
</dbReference>
<keyword evidence="7 9" id="KW-0460">Magnesium</keyword>
<dbReference type="GO" id="GO:0051301">
    <property type="term" value="P:cell division"/>
    <property type="evidence" value="ECO:0007669"/>
    <property type="project" value="UniProtKB-KW"/>
</dbReference>
<dbReference type="HAMAP" id="MF_00038">
    <property type="entry name" value="MraY"/>
    <property type="match status" value="1"/>
</dbReference>
<comment type="similarity">
    <text evidence="2 7">Belongs to the glycosyltransferase 4 family. MraY subfamily.</text>
</comment>
<dbReference type="EC" id="2.7.8.13" evidence="7 8"/>
<feature type="transmembrane region" description="Helical" evidence="7">
    <location>
        <begin position="297"/>
        <end position="316"/>
    </location>
</feature>
<dbReference type="Proteomes" id="UP000075737">
    <property type="component" value="Unassembled WGS sequence"/>
</dbReference>
<evidence type="ECO:0000256" key="5">
    <source>
        <dbReference type="ARBA" id="ARBA00022989"/>
    </source>
</evidence>
<dbReference type="OrthoDB" id="9805475at2"/>
<evidence type="ECO:0000256" key="8">
    <source>
        <dbReference type="NCBIfam" id="TIGR00445"/>
    </source>
</evidence>
<dbReference type="PANTHER" id="PTHR22926:SF5">
    <property type="entry name" value="PHOSPHO-N-ACETYLMURAMOYL-PENTAPEPTIDE-TRANSFERASE HOMOLOG"/>
    <property type="match status" value="1"/>
</dbReference>
<evidence type="ECO:0000256" key="9">
    <source>
        <dbReference type="PIRSR" id="PIRSR600715-1"/>
    </source>
</evidence>
<dbReference type="STRING" id="520767.ATZ99_09220"/>
<feature type="transmembrane region" description="Helical" evidence="7">
    <location>
        <begin position="75"/>
        <end position="91"/>
    </location>
</feature>
<keyword evidence="7 9" id="KW-0479">Metal-binding</keyword>
<proteinExistence type="inferred from homology"/>
<dbReference type="EMBL" id="LOHZ01000025">
    <property type="protein sequence ID" value="KYO66678.1"/>
    <property type="molecule type" value="Genomic_DNA"/>
</dbReference>
<reference evidence="10 11" key="1">
    <citation type="submission" date="2015-12" db="EMBL/GenBank/DDBJ databases">
        <title>Draft genome of Thermovenabulum gondwanense isolated from a red thermophilic microbial mat colonisisng an outflow channel of a bore well.</title>
        <authorList>
            <person name="Patel B.K."/>
        </authorList>
    </citation>
    <scope>NUCLEOTIDE SEQUENCE [LARGE SCALE GENOMIC DNA]</scope>
    <source>
        <strain evidence="10 11">R270</strain>
    </source>
</reference>
<feature type="transmembrane region" description="Helical" evidence="7">
    <location>
        <begin position="174"/>
        <end position="192"/>
    </location>
</feature>
<dbReference type="AlphaFoldDB" id="A0A162MM04"/>
<keyword evidence="5 7" id="KW-1133">Transmembrane helix</keyword>
<dbReference type="InterPro" id="IPR018480">
    <property type="entry name" value="PNAcMuramoyl-5peptid_Trfase_CS"/>
</dbReference>
<evidence type="ECO:0000256" key="6">
    <source>
        <dbReference type="ARBA" id="ARBA00023136"/>
    </source>
</evidence>
<dbReference type="PATRIC" id="fig|520767.4.peg.1017"/>
<gene>
    <name evidence="7 10" type="primary">mraY</name>
    <name evidence="10" type="ORF">ATZ99_09220</name>
</gene>
<dbReference type="GO" id="GO:0051992">
    <property type="term" value="F:UDP-N-acetylmuramoyl-L-alanyl-D-glutamyl-meso-2,6-diaminopimelyl-D-alanyl-D-alanine:undecaprenyl-phosphate transferase activity"/>
    <property type="evidence" value="ECO:0007669"/>
    <property type="project" value="RHEA"/>
</dbReference>
<feature type="transmembrane region" description="Helical" evidence="7">
    <location>
        <begin position="6"/>
        <end position="29"/>
    </location>
</feature>
<comment type="catalytic activity">
    <reaction evidence="7">
        <text>UDP-N-acetyl-alpha-D-muramoyl-L-alanyl-gamma-D-glutamyl-meso-2,6-diaminopimeloyl-D-alanyl-D-alanine + di-trans,octa-cis-undecaprenyl phosphate = di-trans,octa-cis-undecaprenyl diphospho-N-acetyl-alpha-D-muramoyl-L-alanyl-D-glutamyl-meso-2,6-diaminopimeloyl-D-alanyl-D-alanine + UMP</text>
        <dbReference type="Rhea" id="RHEA:28386"/>
        <dbReference type="ChEBI" id="CHEBI:57865"/>
        <dbReference type="ChEBI" id="CHEBI:60392"/>
        <dbReference type="ChEBI" id="CHEBI:61386"/>
        <dbReference type="ChEBI" id="CHEBI:61387"/>
        <dbReference type="EC" id="2.7.8.13"/>
    </reaction>
</comment>
<dbReference type="GO" id="GO:0071555">
    <property type="term" value="P:cell wall organization"/>
    <property type="evidence" value="ECO:0007669"/>
    <property type="project" value="UniProtKB-KW"/>
</dbReference>
<dbReference type="GO" id="GO:0046872">
    <property type="term" value="F:metal ion binding"/>
    <property type="evidence" value="ECO:0007669"/>
    <property type="project" value="UniProtKB-KW"/>
</dbReference>
<feature type="transmembrane region" description="Helical" evidence="7">
    <location>
        <begin position="111"/>
        <end position="129"/>
    </location>
</feature>
<feature type="transmembrane region" description="Helical" evidence="7">
    <location>
        <begin position="222"/>
        <end position="241"/>
    </location>
</feature>
<evidence type="ECO:0000256" key="3">
    <source>
        <dbReference type="ARBA" id="ARBA00022679"/>
    </source>
</evidence>
<evidence type="ECO:0000256" key="1">
    <source>
        <dbReference type="ARBA" id="ARBA00004141"/>
    </source>
</evidence>
<feature type="binding site" evidence="9">
    <location>
        <position position="166"/>
    </location>
    <ligand>
        <name>Mg(2+)</name>
        <dbReference type="ChEBI" id="CHEBI:18420"/>
    </ligand>
</feature>
<dbReference type="Pfam" id="PF00953">
    <property type="entry name" value="Glycos_transf_4"/>
    <property type="match status" value="1"/>
</dbReference>
<dbReference type="GO" id="GO:0008963">
    <property type="term" value="F:phospho-N-acetylmuramoyl-pentapeptide-transferase activity"/>
    <property type="evidence" value="ECO:0007669"/>
    <property type="project" value="UniProtKB-UniRule"/>
</dbReference>
<comment type="subcellular location">
    <subcellularLocation>
        <location evidence="7">Cell membrane</location>
        <topology evidence="7">Multi-pass membrane protein</topology>
    </subcellularLocation>
    <subcellularLocation>
        <location evidence="1">Membrane</location>
        <topology evidence="1">Multi-pass membrane protein</topology>
    </subcellularLocation>
</comment>
<keyword evidence="3 7" id="KW-0808">Transferase</keyword>
<keyword evidence="4 7" id="KW-0812">Transmembrane</keyword>
<evidence type="ECO:0000256" key="7">
    <source>
        <dbReference type="HAMAP-Rule" id="MF_00038"/>
    </source>
</evidence>
<dbReference type="InterPro" id="IPR003524">
    <property type="entry name" value="PNAcMuramoyl-5peptid_Trfase"/>
</dbReference>
<dbReference type="GO" id="GO:0005886">
    <property type="term" value="C:plasma membrane"/>
    <property type="evidence" value="ECO:0007669"/>
    <property type="project" value="UniProtKB-SubCell"/>
</dbReference>
<keyword evidence="7" id="KW-0573">Peptidoglycan synthesis</keyword>
<evidence type="ECO:0000256" key="2">
    <source>
        <dbReference type="ARBA" id="ARBA00005583"/>
    </source>
</evidence>
<comment type="function">
    <text evidence="7">Catalyzes the initial step of the lipid cycle reactions in the biosynthesis of the cell wall peptidoglycan: transfers peptidoglycan precursor phospho-MurNAc-pentapeptide from UDP-MurNAc-pentapeptide onto the lipid carrier undecaprenyl phosphate, yielding undecaprenyl-pyrophosphoryl-MurNAc-pentapeptide, known as lipid I.</text>
</comment>
<dbReference type="GO" id="GO:0009252">
    <property type="term" value="P:peptidoglycan biosynthetic process"/>
    <property type="evidence" value="ECO:0007669"/>
    <property type="project" value="UniProtKB-UniRule"/>
</dbReference>
<dbReference type="NCBIfam" id="TIGR00445">
    <property type="entry name" value="mraY"/>
    <property type="match status" value="1"/>
</dbReference>
<accession>A0A162MM04</accession>
<feature type="transmembrane region" description="Helical" evidence="7">
    <location>
        <begin position="247"/>
        <end position="270"/>
    </location>
</feature>
<feature type="binding site" evidence="9">
    <location>
        <position position="226"/>
    </location>
    <ligand>
        <name>Mg(2+)</name>
        <dbReference type="ChEBI" id="CHEBI:18420"/>
    </ligand>
</feature>
<organism evidence="10 11">
    <name type="scientific">Thermovenabulum gondwanense</name>
    <dbReference type="NCBI Taxonomy" id="520767"/>
    <lineage>
        <taxon>Bacteria</taxon>
        <taxon>Bacillati</taxon>
        <taxon>Bacillota</taxon>
        <taxon>Clostridia</taxon>
        <taxon>Thermosediminibacterales</taxon>
        <taxon>Thermosediminibacteraceae</taxon>
        <taxon>Thermovenabulum</taxon>
    </lineage>
</organism>
<comment type="caution">
    <text evidence="10">The sequence shown here is derived from an EMBL/GenBank/DDBJ whole genome shotgun (WGS) entry which is preliminary data.</text>
</comment>
<comment type="pathway">
    <text evidence="7">Cell wall biogenesis; peptidoglycan biosynthesis.</text>
</comment>
<keyword evidence="7" id="KW-1003">Cell membrane</keyword>
<name>A0A162MM04_9FIRM</name>
<keyword evidence="7" id="KW-0132">Cell division</keyword>
<dbReference type="GO" id="GO:0008360">
    <property type="term" value="P:regulation of cell shape"/>
    <property type="evidence" value="ECO:0007669"/>
    <property type="project" value="UniProtKB-KW"/>
</dbReference>
<feature type="transmembrane region" description="Helical" evidence="7">
    <location>
        <begin position="149"/>
        <end position="167"/>
    </location>
</feature>
<keyword evidence="7" id="KW-0961">Cell wall biogenesis/degradation</keyword>
<evidence type="ECO:0000313" key="11">
    <source>
        <dbReference type="Proteomes" id="UP000075737"/>
    </source>
</evidence>
<evidence type="ECO:0000256" key="4">
    <source>
        <dbReference type="ARBA" id="ARBA00022692"/>
    </source>
</evidence>
<feature type="transmembrane region" description="Helical" evidence="7">
    <location>
        <begin position="50"/>
        <end position="69"/>
    </location>
</feature>
<keyword evidence="6 7" id="KW-0472">Membrane</keyword>
<dbReference type="InterPro" id="IPR000715">
    <property type="entry name" value="Glycosyl_transferase_4"/>
</dbReference>
<keyword evidence="11" id="KW-1185">Reference proteome</keyword>
<dbReference type="RefSeq" id="WP_068748073.1">
    <property type="nucleotide sequence ID" value="NZ_LOHZ01000025.1"/>
</dbReference>
<sequence>MIYLFFAAATAFTIVAVAGNFVIPALTYLKFGQTVRQDGPKRHLKKMGTPTMGGIMIIPAVIIATIIFSGITNNSLLAVIAATGFGLIGFMDDYIKVVKKRSLGLRASQKILMQLILSVIITLYAYYIFPGDSRVLFPFLNKPVDLGLFYIPFNLFIVLGVVNSVNLTDGLDGLVSGIMLIISFFYTLIGLYFGSHEVSFYSASISGAALGFLLYNHYPAKVFMGDTGSLGFGGALAFLAISTKTQFYLLFFGFILVMETLSVIIQVLYFRTTGKRIFKMAPLHHHFELCGMSEIKVVLFFWAIALLSCSIGYYIFNLSF</sequence>